<evidence type="ECO:0000313" key="2">
    <source>
        <dbReference type="EMBL" id="PNF16500.1"/>
    </source>
</evidence>
<protein>
    <submittedName>
        <fullName evidence="2">Uncharacterized protein</fullName>
    </submittedName>
</protein>
<reference evidence="2 3" key="1">
    <citation type="submission" date="2017-12" db="EMBL/GenBank/DDBJ databases">
        <title>Hemimetabolous genomes reveal molecular basis of termite eusociality.</title>
        <authorList>
            <person name="Harrison M.C."/>
            <person name="Jongepier E."/>
            <person name="Robertson H.M."/>
            <person name="Arning N."/>
            <person name="Bitard-Feildel T."/>
            <person name="Chao H."/>
            <person name="Childers C.P."/>
            <person name="Dinh H."/>
            <person name="Doddapaneni H."/>
            <person name="Dugan S."/>
            <person name="Gowin J."/>
            <person name="Greiner C."/>
            <person name="Han Y."/>
            <person name="Hu H."/>
            <person name="Hughes D.S.T."/>
            <person name="Huylmans A.-K."/>
            <person name="Kemena C."/>
            <person name="Kremer L.P.M."/>
            <person name="Lee S.L."/>
            <person name="Lopez-Ezquerra A."/>
            <person name="Mallet L."/>
            <person name="Monroy-Kuhn J.M."/>
            <person name="Moser A."/>
            <person name="Murali S.C."/>
            <person name="Muzny D.M."/>
            <person name="Otani S."/>
            <person name="Piulachs M.-D."/>
            <person name="Poelchau M."/>
            <person name="Qu J."/>
            <person name="Schaub F."/>
            <person name="Wada-Katsumata A."/>
            <person name="Worley K.C."/>
            <person name="Xie Q."/>
            <person name="Ylla G."/>
            <person name="Poulsen M."/>
            <person name="Gibbs R.A."/>
            <person name="Schal C."/>
            <person name="Richards S."/>
            <person name="Belles X."/>
            <person name="Korb J."/>
            <person name="Bornberg-Bauer E."/>
        </authorList>
    </citation>
    <scope>NUCLEOTIDE SEQUENCE [LARGE SCALE GENOMIC DNA]</scope>
    <source>
        <tissue evidence="2">Whole body</tissue>
    </source>
</reference>
<gene>
    <name evidence="2" type="ORF">B7P43_G07798</name>
</gene>
<proteinExistence type="predicted"/>
<dbReference type="AlphaFoldDB" id="A0A2J7PJI4"/>
<name>A0A2J7PJI4_9NEOP</name>
<sequence length="68" mass="7687">MALQMEETRYNPLCDADEASSSHMLSEEFDIDYDNEINWEIEGETASEELSNEMSESENESKTSVAAC</sequence>
<feature type="region of interest" description="Disordered" evidence="1">
    <location>
        <begin position="43"/>
        <end position="68"/>
    </location>
</feature>
<comment type="caution">
    <text evidence="2">The sequence shown here is derived from an EMBL/GenBank/DDBJ whole genome shotgun (WGS) entry which is preliminary data.</text>
</comment>
<accession>A0A2J7PJI4</accession>
<evidence type="ECO:0000313" key="3">
    <source>
        <dbReference type="Proteomes" id="UP000235965"/>
    </source>
</evidence>
<dbReference type="Proteomes" id="UP000235965">
    <property type="component" value="Unassembled WGS sequence"/>
</dbReference>
<keyword evidence="3" id="KW-1185">Reference proteome</keyword>
<dbReference type="EMBL" id="NEVH01024947">
    <property type="protein sequence ID" value="PNF16500.1"/>
    <property type="molecule type" value="Genomic_DNA"/>
</dbReference>
<feature type="compositionally biased region" description="Acidic residues" evidence="1">
    <location>
        <begin position="43"/>
        <end position="58"/>
    </location>
</feature>
<dbReference type="InParanoid" id="A0A2J7PJI4"/>
<organism evidence="2 3">
    <name type="scientific">Cryptotermes secundus</name>
    <dbReference type="NCBI Taxonomy" id="105785"/>
    <lineage>
        <taxon>Eukaryota</taxon>
        <taxon>Metazoa</taxon>
        <taxon>Ecdysozoa</taxon>
        <taxon>Arthropoda</taxon>
        <taxon>Hexapoda</taxon>
        <taxon>Insecta</taxon>
        <taxon>Pterygota</taxon>
        <taxon>Neoptera</taxon>
        <taxon>Polyneoptera</taxon>
        <taxon>Dictyoptera</taxon>
        <taxon>Blattodea</taxon>
        <taxon>Blattoidea</taxon>
        <taxon>Termitoidae</taxon>
        <taxon>Kalotermitidae</taxon>
        <taxon>Cryptotermitinae</taxon>
        <taxon>Cryptotermes</taxon>
    </lineage>
</organism>
<evidence type="ECO:0000256" key="1">
    <source>
        <dbReference type="SAM" id="MobiDB-lite"/>
    </source>
</evidence>